<evidence type="ECO:0000313" key="3">
    <source>
        <dbReference type="Proteomes" id="UP000694549"/>
    </source>
</evidence>
<reference evidence="2" key="1">
    <citation type="submission" date="2025-08" db="UniProtKB">
        <authorList>
            <consortium name="Ensembl"/>
        </authorList>
    </citation>
    <scope>IDENTIFICATION</scope>
</reference>
<protein>
    <submittedName>
        <fullName evidence="2">Uncharacterized protein</fullName>
    </submittedName>
</protein>
<reference evidence="2" key="2">
    <citation type="submission" date="2025-09" db="UniProtKB">
        <authorList>
            <consortium name="Ensembl"/>
        </authorList>
    </citation>
    <scope>IDENTIFICATION</scope>
</reference>
<name>A0A8B9V2J0_9AVES</name>
<dbReference type="Proteomes" id="UP000694549">
    <property type="component" value="Unplaced"/>
</dbReference>
<keyword evidence="3" id="KW-1185">Reference proteome</keyword>
<feature type="transmembrane region" description="Helical" evidence="1">
    <location>
        <begin position="41"/>
        <end position="60"/>
    </location>
</feature>
<evidence type="ECO:0000256" key="1">
    <source>
        <dbReference type="SAM" id="Phobius"/>
    </source>
</evidence>
<keyword evidence="1" id="KW-0472">Membrane</keyword>
<keyword evidence="1" id="KW-1133">Transmembrane helix</keyword>
<accession>A0A8B9V2J0</accession>
<feature type="transmembrane region" description="Helical" evidence="1">
    <location>
        <begin position="12"/>
        <end position="34"/>
    </location>
</feature>
<keyword evidence="1" id="KW-0812">Transmembrane</keyword>
<proteinExistence type="predicted"/>
<organism evidence="2 3">
    <name type="scientific">Anas zonorhyncha</name>
    <name type="common">Eastern spot-billed duck</name>
    <dbReference type="NCBI Taxonomy" id="75864"/>
    <lineage>
        <taxon>Eukaryota</taxon>
        <taxon>Metazoa</taxon>
        <taxon>Chordata</taxon>
        <taxon>Craniata</taxon>
        <taxon>Vertebrata</taxon>
        <taxon>Euteleostomi</taxon>
        <taxon>Archelosauria</taxon>
        <taxon>Archosauria</taxon>
        <taxon>Dinosauria</taxon>
        <taxon>Saurischia</taxon>
        <taxon>Theropoda</taxon>
        <taxon>Coelurosauria</taxon>
        <taxon>Aves</taxon>
        <taxon>Neognathae</taxon>
        <taxon>Galloanserae</taxon>
        <taxon>Anseriformes</taxon>
        <taxon>Anatidae</taxon>
        <taxon>Anatinae</taxon>
        <taxon>Anas</taxon>
    </lineage>
</organism>
<sequence length="148" mass="15663">VAGCHLHRGEQLAGPGASAAPTGVPTLCLMVLFLQKYLQQLWNTILLIALLLCTGVIVQAQRGAAGASLCALPPQLDLKQHIRRRLSALKTRRYHPGKALQSRVCEIDSCAVCLEQFCKSQVGTGGAGDTNGLGPPLLMPPICSVPWG</sequence>
<dbReference type="AlphaFoldDB" id="A0A8B9V2J0"/>
<dbReference type="Ensembl" id="ENSAZOT00000018423.1">
    <property type="protein sequence ID" value="ENSAZOP00000017136.1"/>
    <property type="gene ID" value="ENSAZOG00000011158.1"/>
</dbReference>
<evidence type="ECO:0000313" key="2">
    <source>
        <dbReference type="Ensembl" id="ENSAZOP00000017136.1"/>
    </source>
</evidence>